<dbReference type="InterPro" id="IPR035903">
    <property type="entry name" value="HesB-like_dom_sf"/>
</dbReference>
<comment type="caution">
    <text evidence="1">The sequence shown here is derived from an EMBL/GenBank/DDBJ whole genome shotgun (WGS) entry which is preliminary data.</text>
</comment>
<dbReference type="AlphaFoldDB" id="A0A2G0V703"/>
<name>A0A2G0V703_9PROT</name>
<sequence length="106" mass="11937">MTLHFTLEVTQYVRCYIKSWQYIRISSFKVGCKGLSYEVNVEPRTRREDLVVCIDGVRILINQRRNPCGNALKVAVRGVSLGIRLVIVSPKATICGCGKSLSFSRT</sequence>
<reference evidence="1 2" key="1">
    <citation type="journal article" date="2017" name="ISME J.">
        <title>Tremblaya phenacola PPER: an evolutionary beta-gammaproteobacterium collage.</title>
        <authorList>
            <person name="Gil R."/>
            <person name="Vargas-Chavez C."/>
            <person name="Lopez-Madrigal S."/>
            <person name="Santos-Garcia D."/>
            <person name="Latorre A."/>
            <person name="Moya A."/>
        </authorList>
    </citation>
    <scope>NUCLEOTIDE SEQUENCE [LARGE SCALE GENOMIC DNA]</scope>
    <source>
        <strain evidence="1 2">PPER</strain>
    </source>
</reference>
<dbReference type="Proteomes" id="UP000222818">
    <property type="component" value="Unassembled WGS sequence"/>
</dbReference>
<evidence type="ECO:0000313" key="2">
    <source>
        <dbReference type="Proteomes" id="UP000222818"/>
    </source>
</evidence>
<dbReference type="Gene3D" id="2.60.300.12">
    <property type="entry name" value="HesB-like domain"/>
    <property type="match status" value="1"/>
</dbReference>
<dbReference type="EMBL" id="MKGN01000015">
    <property type="protein sequence ID" value="PHN16243.1"/>
    <property type="molecule type" value="Genomic_DNA"/>
</dbReference>
<proteinExistence type="predicted"/>
<dbReference type="OrthoDB" id="9801228at2"/>
<dbReference type="RefSeq" id="WP_099336876.1">
    <property type="nucleotide sequence ID" value="NZ_MKGN01000015.1"/>
</dbReference>
<protein>
    <submittedName>
        <fullName evidence="1">Iron-sulfur cluster insertion protein IscA</fullName>
    </submittedName>
</protein>
<evidence type="ECO:0000313" key="1">
    <source>
        <dbReference type="EMBL" id="PHN16243.1"/>
    </source>
</evidence>
<dbReference type="SUPFAM" id="SSF89360">
    <property type="entry name" value="HesB-like domain"/>
    <property type="match status" value="1"/>
</dbReference>
<accession>A0A2G0V703</accession>
<keyword evidence="2" id="KW-1185">Reference proteome</keyword>
<gene>
    <name evidence="1" type="primary">iscA</name>
    <name evidence="1" type="ORF">TPPER_00150</name>
</gene>
<organism evidence="1 2">
    <name type="scientific">Candidatus Tremblayella phenacoccinincola</name>
    <dbReference type="NCBI Taxonomy" id="1010676"/>
    <lineage>
        <taxon>Bacteria</taxon>
        <taxon>Pseudomonadati</taxon>
        <taxon>Pseudomonadota</taxon>
        <taxon>Betaproteobacteria</taxon>
        <taxon>Candidatus Tremblayella</taxon>
    </lineage>
</organism>